<dbReference type="InterPro" id="IPR019079">
    <property type="entry name" value="Capsule_synth_CapA"/>
</dbReference>
<evidence type="ECO:0000256" key="1">
    <source>
        <dbReference type="ARBA" id="ARBA00005662"/>
    </source>
</evidence>
<reference evidence="3 4" key="1">
    <citation type="submission" date="2016-10" db="EMBL/GenBank/DDBJ databases">
        <authorList>
            <person name="de Groot N.N."/>
        </authorList>
    </citation>
    <scope>NUCLEOTIDE SEQUENCE [LARGE SCALE GENOMIC DNA]</scope>
    <source>
        <strain evidence="3 4">DSM 3217</strain>
    </source>
</reference>
<evidence type="ECO:0000313" key="3">
    <source>
        <dbReference type="EMBL" id="SDB16260.1"/>
    </source>
</evidence>
<dbReference type="EMBL" id="FMXR01000008">
    <property type="protein sequence ID" value="SDB16260.1"/>
    <property type="molecule type" value="Genomic_DNA"/>
</dbReference>
<evidence type="ECO:0000313" key="4">
    <source>
        <dbReference type="Proteomes" id="UP000199228"/>
    </source>
</evidence>
<dbReference type="CDD" id="cd07381">
    <property type="entry name" value="MPP_CapA"/>
    <property type="match status" value="1"/>
</dbReference>
<dbReference type="PANTHER" id="PTHR33393">
    <property type="entry name" value="POLYGLUTAMINE SYNTHESIS ACCESSORY PROTEIN RV0574C-RELATED"/>
    <property type="match status" value="1"/>
</dbReference>
<dbReference type="SMART" id="SM00854">
    <property type="entry name" value="PGA_cap"/>
    <property type="match status" value="1"/>
</dbReference>
<name>A0A1G6B6G2_EUBOX</name>
<dbReference type="InterPro" id="IPR052169">
    <property type="entry name" value="CW_Biosynth-Accessory"/>
</dbReference>
<dbReference type="STRING" id="1732.SAMN02910417_01238"/>
<dbReference type="Gene3D" id="3.60.21.10">
    <property type="match status" value="1"/>
</dbReference>
<dbReference type="AlphaFoldDB" id="A0A1G6B6G2"/>
<gene>
    <name evidence="3" type="ORF">SAMN02910417_01238</name>
</gene>
<organism evidence="3 4">
    <name type="scientific">Eubacterium oxidoreducens</name>
    <dbReference type="NCBI Taxonomy" id="1732"/>
    <lineage>
        <taxon>Bacteria</taxon>
        <taxon>Bacillati</taxon>
        <taxon>Bacillota</taxon>
        <taxon>Clostridia</taxon>
        <taxon>Eubacteriales</taxon>
        <taxon>Eubacteriaceae</taxon>
        <taxon>Eubacterium</taxon>
    </lineage>
</organism>
<dbReference type="Pfam" id="PF09587">
    <property type="entry name" value="PGA_cap"/>
    <property type="match status" value="1"/>
</dbReference>
<dbReference type="Proteomes" id="UP000199228">
    <property type="component" value="Unassembled WGS sequence"/>
</dbReference>
<dbReference type="InterPro" id="IPR029052">
    <property type="entry name" value="Metallo-depent_PP-like"/>
</dbReference>
<dbReference type="PANTHER" id="PTHR33393:SF13">
    <property type="entry name" value="PGA BIOSYNTHESIS PROTEIN CAPA"/>
    <property type="match status" value="1"/>
</dbReference>
<keyword evidence="4" id="KW-1185">Reference proteome</keyword>
<dbReference type="SUPFAM" id="SSF56300">
    <property type="entry name" value="Metallo-dependent phosphatases"/>
    <property type="match status" value="1"/>
</dbReference>
<evidence type="ECO:0000259" key="2">
    <source>
        <dbReference type="SMART" id="SM00854"/>
    </source>
</evidence>
<proteinExistence type="inferred from homology"/>
<comment type="similarity">
    <text evidence="1">Belongs to the CapA family.</text>
</comment>
<accession>A0A1G6B6G2</accession>
<protein>
    <submittedName>
        <fullName evidence="3">Poly-gamma-glutamate synthesis protein (Capsule biosynthesis protein)</fullName>
    </submittedName>
</protein>
<feature type="domain" description="Capsule synthesis protein CapA" evidence="2">
    <location>
        <begin position="151"/>
        <end position="404"/>
    </location>
</feature>
<sequence>MVVICGLIVCGVSGGAALLSGDTMSAEETKAADRISKQVNARLDKEDVFDGIDLNAQIDLILDHATKKSLKGYPIDDSFLLWVYANYGKSVIVDLAQEFTSGEKITAAVWEEMTGASIHALWSLYCEDTGLYMSSQENVYIKDTNSSNEVVFDFAGDISFTEDAESEVYSATKDYLDANDGDITTCFSKKLLNEMQSADIMMVNAESCFSTRGTAVSGKAYHFRSNPKSANYFLQMGVDIVNLANNHVYDYGKRGFIDTLNTMEKMNLPYVGAGRNLNDASEPVYFVANGKKYAICSATQIERTAKYTKEATSRSPGVLKCLNPTLFVEYIKKAKKNADYVIVYVHWGTEHTSAYGADQQSLAMQFVEAGADVIIGGHTHCLQGIQYIDDVPVIYSLGDFWFSNETKMTGIAQVVFDADGLSEFNFIACEQKNCVTKMVKGEKKAKVISHMNAISTGVTIESDGSVNQN</sequence>